<dbReference type="AlphaFoldDB" id="A0AAV5JRM2"/>
<protein>
    <submittedName>
        <fullName evidence="1">Uncharacterized protein</fullName>
    </submittedName>
</protein>
<reference evidence="1 2" key="1">
    <citation type="journal article" date="2021" name="Commun. Biol.">
        <title>The genome of Shorea leprosula (Dipterocarpaceae) highlights the ecological relevance of drought in aseasonal tropical rainforests.</title>
        <authorList>
            <person name="Ng K.K.S."/>
            <person name="Kobayashi M.J."/>
            <person name="Fawcett J.A."/>
            <person name="Hatakeyama M."/>
            <person name="Paape T."/>
            <person name="Ng C.H."/>
            <person name="Ang C.C."/>
            <person name="Tnah L.H."/>
            <person name="Lee C.T."/>
            <person name="Nishiyama T."/>
            <person name="Sese J."/>
            <person name="O'Brien M.J."/>
            <person name="Copetti D."/>
            <person name="Mohd Noor M.I."/>
            <person name="Ong R.C."/>
            <person name="Putra M."/>
            <person name="Sireger I.Z."/>
            <person name="Indrioko S."/>
            <person name="Kosugi Y."/>
            <person name="Izuno A."/>
            <person name="Isagi Y."/>
            <person name="Lee S.L."/>
            <person name="Shimizu K.K."/>
        </authorList>
    </citation>
    <scope>NUCLEOTIDE SEQUENCE [LARGE SCALE GENOMIC DNA]</scope>
    <source>
        <strain evidence="1">214</strain>
    </source>
</reference>
<gene>
    <name evidence="1" type="ORF">SLEP1_g26952</name>
</gene>
<organism evidence="1 2">
    <name type="scientific">Rubroshorea leprosula</name>
    <dbReference type="NCBI Taxonomy" id="152421"/>
    <lineage>
        <taxon>Eukaryota</taxon>
        <taxon>Viridiplantae</taxon>
        <taxon>Streptophyta</taxon>
        <taxon>Embryophyta</taxon>
        <taxon>Tracheophyta</taxon>
        <taxon>Spermatophyta</taxon>
        <taxon>Magnoliopsida</taxon>
        <taxon>eudicotyledons</taxon>
        <taxon>Gunneridae</taxon>
        <taxon>Pentapetalae</taxon>
        <taxon>rosids</taxon>
        <taxon>malvids</taxon>
        <taxon>Malvales</taxon>
        <taxon>Dipterocarpaceae</taxon>
        <taxon>Rubroshorea</taxon>
    </lineage>
</organism>
<dbReference type="EMBL" id="BPVZ01000045">
    <property type="protein sequence ID" value="GKV16287.1"/>
    <property type="molecule type" value="Genomic_DNA"/>
</dbReference>
<evidence type="ECO:0000313" key="1">
    <source>
        <dbReference type="EMBL" id="GKV16287.1"/>
    </source>
</evidence>
<comment type="caution">
    <text evidence="1">The sequence shown here is derived from an EMBL/GenBank/DDBJ whole genome shotgun (WGS) entry which is preliminary data.</text>
</comment>
<proteinExistence type="predicted"/>
<sequence length="88" mass="10063">MKNHKNNGLGSCELDNDDIRRRVEEFIAKAYRERRAEQSRMDKAEVRTGFTPPWDVFNSSAEMVLTIARVTNVGYIAVCPFVKATQNV</sequence>
<accession>A0AAV5JRM2</accession>
<evidence type="ECO:0000313" key="2">
    <source>
        <dbReference type="Proteomes" id="UP001054252"/>
    </source>
</evidence>
<dbReference type="Proteomes" id="UP001054252">
    <property type="component" value="Unassembled WGS sequence"/>
</dbReference>
<name>A0AAV5JRM2_9ROSI</name>
<keyword evidence="2" id="KW-1185">Reference proteome</keyword>